<name>A0AA88YD67_PINIB</name>
<dbReference type="Gene3D" id="1.20.900.10">
    <property type="entry name" value="Dbl homology (DH) domain"/>
    <property type="match status" value="1"/>
</dbReference>
<feature type="compositionally biased region" description="Polar residues" evidence="1">
    <location>
        <begin position="807"/>
        <end position="832"/>
    </location>
</feature>
<evidence type="ECO:0000259" key="2">
    <source>
        <dbReference type="PROSITE" id="PS50010"/>
    </source>
</evidence>
<feature type="region of interest" description="Disordered" evidence="1">
    <location>
        <begin position="194"/>
        <end position="217"/>
    </location>
</feature>
<dbReference type="GO" id="GO:0007266">
    <property type="term" value="P:Rho protein signal transduction"/>
    <property type="evidence" value="ECO:0007669"/>
    <property type="project" value="TreeGrafter"/>
</dbReference>
<feature type="region of interest" description="Disordered" evidence="1">
    <location>
        <begin position="230"/>
        <end position="304"/>
    </location>
</feature>
<dbReference type="Pfam" id="PF16652">
    <property type="entry name" value="PH_13"/>
    <property type="match status" value="1"/>
</dbReference>
<evidence type="ECO:0000256" key="1">
    <source>
        <dbReference type="SAM" id="MobiDB-lite"/>
    </source>
</evidence>
<organism evidence="3 4">
    <name type="scientific">Pinctada imbricata</name>
    <name type="common">Atlantic pearl-oyster</name>
    <name type="synonym">Pinctada martensii</name>
    <dbReference type="NCBI Taxonomy" id="66713"/>
    <lineage>
        <taxon>Eukaryota</taxon>
        <taxon>Metazoa</taxon>
        <taxon>Spiralia</taxon>
        <taxon>Lophotrochozoa</taxon>
        <taxon>Mollusca</taxon>
        <taxon>Bivalvia</taxon>
        <taxon>Autobranchia</taxon>
        <taxon>Pteriomorphia</taxon>
        <taxon>Pterioida</taxon>
        <taxon>Pterioidea</taxon>
        <taxon>Pteriidae</taxon>
        <taxon>Pinctada</taxon>
    </lineage>
</organism>
<feature type="region of interest" description="Disordered" evidence="1">
    <location>
        <begin position="79"/>
        <end position="135"/>
    </location>
</feature>
<dbReference type="SUPFAM" id="SSF50729">
    <property type="entry name" value="PH domain-like"/>
    <property type="match status" value="1"/>
</dbReference>
<feature type="compositionally biased region" description="Basic and acidic residues" evidence="1">
    <location>
        <begin position="94"/>
        <end position="112"/>
    </location>
</feature>
<evidence type="ECO:0000313" key="4">
    <source>
        <dbReference type="Proteomes" id="UP001186944"/>
    </source>
</evidence>
<dbReference type="EMBL" id="VSWD01000005">
    <property type="protein sequence ID" value="KAK3102865.1"/>
    <property type="molecule type" value="Genomic_DNA"/>
</dbReference>
<proteinExistence type="predicted"/>
<dbReference type="PANTHER" id="PTHR13217:SF6">
    <property type="entry name" value="PLECKSTRIN HOMOLOGY DOMAIN-CONTAINING FAMILY G MEMBER 7"/>
    <property type="match status" value="1"/>
</dbReference>
<dbReference type="SMART" id="SM00233">
    <property type="entry name" value="PH"/>
    <property type="match status" value="1"/>
</dbReference>
<feature type="domain" description="DH" evidence="2">
    <location>
        <begin position="407"/>
        <end position="613"/>
    </location>
</feature>
<protein>
    <recommendedName>
        <fullName evidence="2">DH domain-containing protein</fullName>
    </recommendedName>
</protein>
<feature type="compositionally biased region" description="Low complexity" evidence="1">
    <location>
        <begin position="275"/>
        <end position="284"/>
    </location>
</feature>
<dbReference type="GO" id="GO:0005085">
    <property type="term" value="F:guanyl-nucleotide exchange factor activity"/>
    <property type="evidence" value="ECO:0007669"/>
    <property type="project" value="InterPro"/>
</dbReference>
<comment type="caution">
    <text evidence="3">The sequence shown here is derived from an EMBL/GenBank/DDBJ whole genome shotgun (WGS) entry which is preliminary data.</text>
</comment>
<dbReference type="Proteomes" id="UP001186944">
    <property type="component" value="Unassembled WGS sequence"/>
</dbReference>
<dbReference type="Pfam" id="PF00621">
    <property type="entry name" value="RhoGEF"/>
    <property type="match status" value="1"/>
</dbReference>
<keyword evidence="4" id="KW-1185">Reference proteome</keyword>
<dbReference type="InterPro" id="IPR040181">
    <property type="entry name" value="PKHG5/7"/>
</dbReference>
<accession>A0AA88YD67</accession>
<dbReference type="AlphaFoldDB" id="A0AA88YD67"/>
<dbReference type="Gene3D" id="2.30.29.30">
    <property type="entry name" value="Pleckstrin-homology domain (PH domain)/Phosphotyrosine-binding domain (PTB)"/>
    <property type="match status" value="1"/>
</dbReference>
<dbReference type="InterPro" id="IPR011993">
    <property type="entry name" value="PH-like_dom_sf"/>
</dbReference>
<gene>
    <name evidence="3" type="ORF">FSP39_014522</name>
</gene>
<reference evidence="3" key="1">
    <citation type="submission" date="2019-08" db="EMBL/GenBank/DDBJ databases">
        <title>The improved chromosome-level genome for the pearl oyster Pinctada fucata martensii using PacBio sequencing and Hi-C.</title>
        <authorList>
            <person name="Zheng Z."/>
        </authorList>
    </citation>
    <scope>NUCLEOTIDE SEQUENCE</scope>
    <source>
        <strain evidence="3">ZZ-2019</strain>
        <tissue evidence="3">Adductor muscle</tissue>
    </source>
</reference>
<dbReference type="InterPro" id="IPR000219">
    <property type="entry name" value="DH_dom"/>
</dbReference>
<dbReference type="InterPro" id="IPR035899">
    <property type="entry name" value="DBL_dom_sf"/>
</dbReference>
<dbReference type="PANTHER" id="PTHR13217">
    <property type="entry name" value="PLECKSTRIN HOMOLOGY DOMAIN-CONTAINING FAMILY G MEMBER 7"/>
    <property type="match status" value="1"/>
</dbReference>
<evidence type="ECO:0000313" key="3">
    <source>
        <dbReference type="EMBL" id="KAK3102865.1"/>
    </source>
</evidence>
<sequence>MSSTMGRSYDIVGESCDARFPWQRDVSVQCDFAAPTQNGTCLKEKVSMTKIPLTNGSLQSSNFLSPTTFYSEFHTPFRGTKEKSHSIGNMESAATDKEFEKRRNDASKRARNSDSFLQLSPRNLRKHTSSIKERSVSDLMSISENASLDRGHSIDADSEVANICNELRRLALQSDRPLPSVAVLPSPRISPVMMNVTDDVNSDSDSGERFDTSPGRRRAFLKKGSSLSLASFSDEERVEPSPPISRRGRRAAIVETKNFGDLSPTPLPTEENGVSSDEGSGTSNGEEETQRSTNTRVSKLADLQERQRKLMKRNTVSDLYSSSLKNGSANSINDDFKKSKQSFSIRKLMKTRSKESLPRLEDALNQVKPSEFKDNHLSVYKGMHWSDLIASTDKNPEDLCLPETERKRREAVWELFKSECVYLLDHLMVLKHCFMEPIKQVQVEGYLMFVEPQDLFGNLDELCYVSYIFCKDFISALLKDMSSTEFGRTSILLSSFEKASIEKKTLFLISFITHSRDGGVYHTYCLNYTNALTYLEQLRQQEDFVEFEKWCCQDSRCNRLQLSDLLIAPMQHCTKLPLLLSNIRKYTKDAEEQKVLAELVEKVDSSLKIMEDKIKILKNYERLQEIQKQLVWPSVYDMDPRTYVPEFLRPTLREQPCQKILACPNRKLLHEGSVTLTEAAKTTDGYIFLFDDILLLTKLKKIQRKKHSLDSANVNLQTLGPSDKQAYHVWRSPIPLDRLSVHDVKIHDALASGLRNAFVMLQFNRFQQITGVNTIQCSSDVVKNIWLDKISKAKYSYKVSTSERNSICSDHSSLDSGGEMNVSTTDKPQSSHAKSHSLDAIYL</sequence>
<feature type="region of interest" description="Disordered" evidence="1">
    <location>
        <begin position="807"/>
        <end position="843"/>
    </location>
</feature>
<dbReference type="SMART" id="SM00325">
    <property type="entry name" value="RhoGEF"/>
    <property type="match status" value="1"/>
</dbReference>
<dbReference type="SUPFAM" id="SSF48065">
    <property type="entry name" value="DBL homology domain (DH-domain)"/>
    <property type="match status" value="1"/>
</dbReference>
<dbReference type="InterPro" id="IPR001849">
    <property type="entry name" value="PH_domain"/>
</dbReference>
<dbReference type="PROSITE" id="PS50010">
    <property type="entry name" value="DH_2"/>
    <property type="match status" value="1"/>
</dbReference>